<gene>
    <name evidence="3" type="ORF">RSOLAG1IB_06484</name>
</gene>
<dbReference type="CDD" id="cd00067">
    <property type="entry name" value="GAL4"/>
    <property type="match status" value="1"/>
</dbReference>
<dbReference type="OrthoDB" id="2309723at2759"/>
<organism evidence="3 4">
    <name type="scientific">Thanatephorus cucumeris (strain AG1-IB / isolate 7/3/14)</name>
    <name type="common">Lettuce bottom rot fungus</name>
    <name type="synonym">Rhizoctonia solani</name>
    <dbReference type="NCBI Taxonomy" id="1108050"/>
    <lineage>
        <taxon>Eukaryota</taxon>
        <taxon>Fungi</taxon>
        <taxon>Dikarya</taxon>
        <taxon>Basidiomycota</taxon>
        <taxon>Agaricomycotina</taxon>
        <taxon>Agaricomycetes</taxon>
        <taxon>Cantharellales</taxon>
        <taxon>Ceratobasidiaceae</taxon>
        <taxon>Rhizoctonia</taxon>
        <taxon>Rhizoctonia solani AG-1</taxon>
    </lineage>
</organism>
<evidence type="ECO:0000313" key="3">
    <source>
        <dbReference type="EMBL" id="CEL53629.1"/>
    </source>
</evidence>
<dbReference type="SMART" id="SM00066">
    <property type="entry name" value="GAL4"/>
    <property type="match status" value="1"/>
</dbReference>
<protein>
    <submittedName>
        <fullName evidence="3">Pc22g04960</fullName>
    </submittedName>
</protein>
<dbReference type="GO" id="GO:0008270">
    <property type="term" value="F:zinc ion binding"/>
    <property type="evidence" value="ECO:0007669"/>
    <property type="project" value="InterPro"/>
</dbReference>
<feature type="domain" description="Zn(2)-C6 fungal-type" evidence="2">
    <location>
        <begin position="13"/>
        <end position="41"/>
    </location>
</feature>
<dbReference type="InterPro" id="IPR001138">
    <property type="entry name" value="Zn2Cys6_DnaBD"/>
</dbReference>
<dbReference type="Pfam" id="PF00172">
    <property type="entry name" value="Zn_clus"/>
    <property type="match status" value="1"/>
</dbReference>
<keyword evidence="1" id="KW-0539">Nucleus</keyword>
<dbReference type="EMBL" id="LN679112">
    <property type="protein sequence ID" value="CEL53629.1"/>
    <property type="molecule type" value="Genomic_DNA"/>
</dbReference>
<reference evidence="3 4" key="1">
    <citation type="submission" date="2014-11" db="EMBL/GenBank/DDBJ databases">
        <authorList>
            <person name="Wibberg Daniel"/>
        </authorList>
    </citation>
    <scope>NUCLEOTIDE SEQUENCE [LARGE SCALE GENOMIC DNA]</scope>
    <source>
        <strain evidence="3">Rhizoctonia solani AG1-IB 7/3/14</strain>
    </source>
</reference>
<dbReference type="GO" id="GO:0000976">
    <property type="term" value="F:transcription cis-regulatory region binding"/>
    <property type="evidence" value="ECO:0007669"/>
    <property type="project" value="TreeGrafter"/>
</dbReference>
<dbReference type="AlphaFoldDB" id="A0A0B7F9R9"/>
<dbReference type="PANTHER" id="PTHR37534:SF7">
    <property type="entry name" value="TRANSCRIPTIONAL ACTIVATOR PROTEIN UGA3"/>
    <property type="match status" value="1"/>
</dbReference>
<sequence length="425" mass="47421">MAQKNTPGPVGMSCLTCKQRHKKCDLRQPACLKCQEGGLECLGYGHNRRGVVCSARSKASRPRLILPKGQKSKCSPDMLLTGTSLRHKPSIGSAHFEGNLSLDSEASNERTGVLDSSSNLLFPSRASHSAVAIRVQQQDKNAEALAVQDYLRLFTPKDYGEYSTTLSSSHHFSAVLGGLTSSPSDPTMSYLNSGDFEVYFMSHIKRMMDFTYFKPHQVQADQLHAIIVSRIRGSNFRRWVMLLSARISEGIIDGDQSQTNDHTRWIEDIETTIHRKLGECPTPQETEVLHADRIEVSLLKTSMSRNCNMYTILRNAAPIFLQHVYSLPEIWLGSSDPTTIPLMNIIGSKHHALVAFTLFDCTCAMAFGLPQQVDYDTSIGVFPKDFLPHEWAYSTPTEFHILLAEINACRTRALEPTIGKRSSTR</sequence>
<dbReference type="PROSITE" id="PS50048">
    <property type="entry name" value="ZN2_CY6_FUNGAL_2"/>
    <property type="match status" value="1"/>
</dbReference>
<evidence type="ECO:0000256" key="1">
    <source>
        <dbReference type="ARBA" id="ARBA00023242"/>
    </source>
</evidence>
<dbReference type="Proteomes" id="UP000059188">
    <property type="component" value="Unassembled WGS sequence"/>
</dbReference>
<dbReference type="InterPro" id="IPR036864">
    <property type="entry name" value="Zn2-C6_fun-type_DNA-bd_sf"/>
</dbReference>
<dbReference type="SUPFAM" id="SSF57701">
    <property type="entry name" value="Zn2/Cys6 DNA-binding domain"/>
    <property type="match status" value="1"/>
</dbReference>
<accession>A0A0B7F9R9</accession>
<name>A0A0B7F9R9_THACB</name>
<dbReference type="Gene3D" id="4.10.240.10">
    <property type="entry name" value="Zn(2)-C6 fungal-type DNA-binding domain"/>
    <property type="match status" value="1"/>
</dbReference>
<dbReference type="PROSITE" id="PS00463">
    <property type="entry name" value="ZN2_CY6_FUNGAL_1"/>
    <property type="match status" value="1"/>
</dbReference>
<evidence type="ECO:0000259" key="2">
    <source>
        <dbReference type="PROSITE" id="PS50048"/>
    </source>
</evidence>
<proteinExistence type="predicted"/>
<keyword evidence="4" id="KW-1185">Reference proteome</keyword>
<dbReference type="PANTHER" id="PTHR37534">
    <property type="entry name" value="TRANSCRIPTIONAL ACTIVATOR PROTEIN UGA3"/>
    <property type="match status" value="1"/>
</dbReference>
<dbReference type="GO" id="GO:0005634">
    <property type="term" value="C:nucleus"/>
    <property type="evidence" value="ECO:0007669"/>
    <property type="project" value="TreeGrafter"/>
</dbReference>
<evidence type="ECO:0000313" key="4">
    <source>
        <dbReference type="Proteomes" id="UP000059188"/>
    </source>
</evidence>
<dbReference type="GO" id="GO:0000981">
    <property type="term" value="F:DNA-binding transcription factor activity, RNA polymerase II-specific"/>
    <property type="evidence" value="ECO:0007669"/>
    <property type="project" value="InterPro"/>
</dbReference>
<dbReference type="GO" id="GO:0045944">
    <property type="term" value="P:positive regulation of transcription by RNA polymerase II"/>
    <property type="evidence" value="ECO:0007669"/>
    <property type="project" value="TreeGrafter"/>
</dbReference>